<dbReference type="AlphaFoldDB" id="A0A9W8H6D2"/>
<name>A0A9W8H6D2_9FUNG</name>
<dbReference type="EMBL" id="JANBUL010000269">
    <property type="protein sequence ID" value="KAJ2777765.1"/>
    <property type="molecule type" value="Genomic_DNA"/>
</dbReference>
<keyword evidence="2" id="KW-1185">Reference proteome</keyword>
<gene>
    <name evidence="1" type="ORF">H4R18_004982</name>
</gene>
<organism evidence="1 2">
    <name type="scientific">Coemansia javaensis</name>
    <dbReference type="NCBI Taxonomy" id="2761396"/>
    <lineage>
        <taxon>Eukaryota</taxon>
        <taxon>Fungi</taxon>
        <taxon>Fungi incertae sedis</taxon>
        <taxon>Zoopagomycota</taxon>
        <taxon>Kickxellomycotina</taxon>
        <taxon>Kickxellomycetes</taxon>
        <taxon>Kickxellales</taxon>
        <taxon>Kickxellaceae</taxon>
        <taxon>Coemansia</taxon>
    </lineage>
</organism>
<sequence>MFDPCMTVIVRWRGSHAVAADETASGEGEEVWHGAPVFDAGYWHAKGGMELVRQKHGALGAGVEALTIVHSGTEPAEWYGDCLALGWPGVRAIDVEYDAAAVQPDSEALRWLGLAQDAALFPQAELYRLTVRWAGCTEVFEHPLRSPLAGDLAERLALLDQLPPLAGDRALEARFYKYRVLFLAGVSFEMGAMSRTDAGARAMYAYITYLFKTDLFAPVHVSLADAQPQHLHMVLAAINDNRSSLAYDKMRTATGAYALQSSLRRISLDMHNMVDGKKRIIFCAAHFPQLESLALRHSPDFRLPHEDPMSLGVLFSLPWPNLVELCLPFISDQYAKVLRAKCPALQFLLVLPGPRYERWTAYSQTFTPDGLHMLVTQWPEMRQLVVRHAFRQSLQPEDSEYALLSPSRSSFSASRLGNIMGKATTLPLSPDSLPPTPKADALPGTWPRASFAFASEHQDLCVLRMPYLQLPFSEALAMLPAVPRLAVLEFTPTLKAAEPHAPLSAVASTLRRRMSVSPTLKPSPVFADPDTLHALKTFRHPLENMIVHDACTTGYIASAWVQAMNAFSRLAAVTFVATSQDELAIVERIRAFSARNDAEYAVEADDRSRAHQTCLDFANSWGKAAALSSPG</sequence>
<dbReference type="Proteomes" id="UP001140217">
    <property type="component" value="Unassembled WGS sequence"/>
</dbReference>
<reference evidence="1" key="1">
    <citation type="submission" date="2022-07" db="EMBL/GenBank/DDBJ databases">
        <title>Phylogenomic reconstructions and comparative analyses of Kickxellomycotina fungi.</title>
        <authorList>
            <person name="Reynolds N.K."/>
            <person name="Stajich J.E."/>
            <person name="Barry K."/>
            <person name="Grigoriev I.V."/>
            <person name="Crous P."/>
            <person name="Smith M.E."/>
        </authorList>
    </citation>
    <scope>NUCLEOTIDE SEQUENCE</scope>
    <source>
        <strain evidence="1">NBRC 105414</strain>
    </source>
</reference>
<protein>
    <submittedName>
        <fullName evidence="1">Uncharacterized protein</fullName>
    </submittedName>
</protein>
<proteinExistence type="predicted"/>
<accession>A0A9W8H6D2</accession>
<evidence type="ECO:0000313" key="1">
    <source>
        <dbReference type="EMBL" id="KAJ2777765.1"/>
    </source>
</evidence>
<dbReference type="OrthoDB" id="5565643at2759"/>
<evidence type="ECO:0000313" key="2">
    <source>
        <dbReference type="Proteomes" id="UP001140217"/>
    </source>
</evidence>
<comment type="caution">
    <text evidence="1">The sequence shown here is derived from an EMBL/GenBank/DDBJ whole genome shotgun (WGS) entry which is preliminary data.</text>
</comment>